<dbReference type="eggNOG" id="ENOG5031UEK">
    <property type="taxonomic scope" value="Bacteria"/>
</dbReference>
<dbReference type="OrthoDB" id="4410748at2"/>
<dbReference type="GeneID" id="78249363"/>
<feature type="region of interest" description="Disordered" evidence="1">
    <location>
        <begin position="246"/>
        <end position="266"/>
    </location>
</feature>
<accession>U3GXF5</accession>
<dbReference type="PATRIC" id="fig|1348662.3.peg.518"/>
<dbReference type="KEGG" id="caz:CARG_02645"/>
<evidence type="ECO:0000256" key="1">
    <source>
        <dbReference type="SAM" id="MobiDB-lite"/>
    </source>
</evidence>
<evidence type="ECO:0000313" key="2">
    <source>
        <dbReference type="EMBL" id="AGU14686.1"/>
    </source>
</evidence>
<dbReference type="HOGENOM" id="CLU_1154912_0_0_11"/>
<organism evidence="2 3">
    <name type="scientific">Corynebacterium argentoratense DSM 44202</name>
    <dbReference type="NCBI Taxonomy" id="1348662"/>
    <lineage>
        <taxon>Bacteria</taxon>
        <taxon>Bacillati</taxon>
        <taxon>Actinomycetota</taxon>
        <taxon>Actinomycetes</taxon>
        <taxon>Mycobacteriales</taxon>
        <taxon>Corynebacteriaceae</taxon>
        <taxon>Corynebacterium</taxon>
    </lineage>
</organism>
<sequence length="266" mass="28658">MVKDLYTVTWTSHAGRRWILEGDLRARRGVIFTGLDGMVGKVNRSSVDRSTGVGVVDTATTFGAMSGTLSVAVYPDGDAPLGRVWTEFVRGFDLTRHGVLEVVTAGREVWRAECVLSEPVGAPSVSPYAAGLWEAGLSIPLYCSTGVWCSPWEVEVSDSAGVRVTNTGDLPLFPYIEWAGAGKSFTVNGVRISLPTATQPRFLSCDPGEGFVVRSEGPEGAKDVETWSAMRGLAVPFRVDPGEQMHAATDSGLKVHTRQRALSPWR</sequence>
<gene>
    <name evidence="2" type="ORF">CARG_02645</name>
</gene>
<evidence type="ECO:0000313" key="3">
    <source>
        <dbReference type="Proteomes" id="UP000016943"/>
    </source>
</evidence>
<dbReference type="RefSeq" id="WP_020975833.1">
    <property type="nucleotide sequence ID" value="NC_022198.1"/>
</dbReference>
<reference evidence="2 3" key="1">
    <citation type="journal article" date="2013" name="Genome Announc.">
        <title>Whole-Genome Sequence of the Clinical Strain Corynebacterium argentoratense DSM 44202, Isolated from a Human Throat Specimen.</title>
        <authorList>
            <person name="Bomholt C."/>
            <person name="Glaub A."/>
            <person name="Gravermann K."/>
            <person name="Albersmeier A."/>
            <person name="Brinkrolf K."/>
            <person name="Ruckert C."/>
            <person name="Tauch A."/>
        </authorList>
    </citation>
    <scope>NUCLEOTIDE SEQUENCE [LARGE SCALE GENOMIC DNA]</scope>
    <source>
        <strain evidence="2">DSM 44202</strain>
    </source>
</reference>
<protein>
    <submittedName>
        <fullName evidence="2">Uncharacterized protein</fullName>
    </submittedName>
</protein>
<dbReference type="STRING" id="1348662.CARG_02645"/>
<dbReference type="EMBL" id="CP006365">
    <property type="protein sequence ID" value="AGU14686.1"/>
    <property type="molecule type" value="Genomic_DNA"/>
</dbReference>
<dbReference type="Proteomes" id="UP000016943">
    <property type="component" value="Chromosome"/>
</dbReference>
<name>U3GXF5_9CORY</name>
<proteinExistence type="predicted"/>
<keyword evidence="3" id="KW-1185">Reference proteome</keyword>
<dbReference type="AlphaFoldDB" id="U3GXF5"/>